<dbReference type="InterPro" id="IPR001789">
    <property type="entry name" value="Sig_transdc_resp-reg_receiver"/>
</dbReference>
<evidence type="ECO:0000256" key="15">
    <source>
        <dbReference type="PROSITE-ProRule" id="PRU00169"/>
    </source>
</evidence>
<dbReference type="PROSITE" id="PS50109">
    <property type="entry name" value="HIS_KIN"/>
    <property type="match status" value="1"/>
</dbReference>
<reference evidence="22 23" key="2">
    <citation type="submission" date="2019-09" db="EMBL/GenBank/DDBJ databases">
        <title>Mesorhizobium sp. MaA-C15 isolated from Microcystis aeruginosa.</title>
        <authorList>
            <person name="Jeong S.E."/>
            <person name="Jin H.M."/>
            <person name="Jeon C.O."/>
        </authorList>
    </citation>
    <scope>NUCLEOTIDE SEQUENCE [LARGE SCALE GENOMIC DNA]</scope>
    <source>
        <strain evidence="22 23">MaA-C15</strain>
    </source>
</reference>
<dbReference type="Gene3D" id="6.10.340.10">
    <property type="match status" value="1"/>
</dbReference>
<keyword evidence="11 17" id="KW-1133">Transmembrane helix</keyword>
<dbReference type="SUPFAM" id="SSF55874">
    <property type="entry name" value="ATPase domain of HSP90 chaperone/DNA topoisomerase II/histidine kinase"/>
    <property type="match status" value="1"/>
</dbReference>
<dbReference type="InterPro" id="IPR036097">
    <property type="entry name" value="HisK_dim/P_sf"/>
</dbReference>
<dbReference type="AlphaFoldDB" id="A0A5D4H7X5"/>
<dbReference type="PRINTS" id="PR00344">
    <property type="entry name" value="BCTRLSENSOR"/>
</dbReference>
<comment type="catalytic activity">
    <reaction evidence="1">
        <text>ATP + protein L-histidine = ADP + protein N-phospho-L-histidine.</text>
        <dbReference type="EC" id="2.7.13.3"/>
    </reaction>
</comment>
<comment type="subcellular location">
    <subcellularLocation>
        <location evidence="2">Cell membrane</location>
        <topology evidence="2">Multi-pass membrane protein</topology>
    </subcellularLocation>
</comment>
<dbReference type="Gene3D" id="1.10.287.130">
    <property type="match status" value="1"/>
</dbReference>
<dbReference type="GO" id="GO:0005886">
    <property type="term" value="C:plasma membrane"/>
    <property type="evidence" value="ECO:0007669"/>
    <property type="project" value="UniProtKB-SubCell"/>
</dbReference>
<dbReference type="SMART" id="SM00388">
    <property type="entry name" value="HisKA"/>
    <property type="match status" value="1"/>
</dbReference>
<keyword evidence="23" id="KW-1185">Reference proteome</keyword>
<dbReference type="PROSITE" id="PS50894">
    <property type="entry name" value="HPT"/>
    <property type="match status" value="1"/>
</dbReference>
<dbReference type="Gene3D" id="3.40.50.2300">
    <property type="match status" value="1"/>
</dbReference>
<evidence type="ECO:0000256" key="16">
    <source>
        <dbReference type="SAM" id="Coils"/>
    </source>
</evidence>
<keyword evidence="6" id="KW-0808">Transferase</keyword>
<comment type="caution">
    <text evidence="22">The sequence shown here is derived from an EMBL/GenBank/DDBJ whole genome shotgun (WGS) entry which is preliminary data.</text>
</comment>
<keyword evidence="5 15" id="KW-0597">Phosphoprotein</keyword>
<feature type="modified residue" description="4-aspartylphosphate" evidence="15">
    <location>
        <position position="565"/>
    </location>
</feature>
<feature type="transmembrane region" description="Helical" evidence="17">
    <location>
        <begin position="40"/>
        <end position="62"/>
    </location>
</feature>
<evidence type="ECO:0000259" key="18">
    <source>
        <dbReference type="PROSITE" id="PS50109"/>
    </source>
</evidence>
<evidence type="ECO:0000256" key="17">
    <source>
        <dbReference type="SAM" id="Phobius"/>
    </source>
</evidence>
<dbReference type="GO" id="GO:0000155">
    <property type="term" value="F:phosphorelay sensor kinase activity"/>
    <property type="evidence" value="ECO:0007669"/>
    <property type="project" value="InterPro"/>
</dbReference>
<evidence type="ECO:0000256" key="1">
    <source>
        <dbReference type="ARBA" id="ARBA00000085"/>
    </source>
</evidence>
<evidence type="ECO:0000256" key="7">
    <source>
        <dbReference type="ARBA" id="ARBA00022692"/>
    </source>
</evidence>
<evidence type="ECO:0000256" key="6">
    <source>
        <dbReference type="ARBA" id="ARBA00022679"/>
    </source>
</evidence>
<dbReference type="OrthoDB" id="9810730at2"/>
<dbReference type="CDD" id="cd00082">
    <property type="entry name" value="HisKA"/>
    <property type="match status" value="1"/>
</dbReference>
<dbReference type="Pfam" id="PF00672">
    <property type="entry name" value="HAMP"/>
    <property type="match status" value="1"/>
</dbReference>
<dbReference type="FunFam" id="3.30.565.10:FF:000078">
    <property type="entry name" value="Two-component sensor histidine kinase"/>
    <property type="match status" value="1"/>
</dbReference>
<dbReference type="SUPFAM" id="SSF158472">
    <property type="entry name" value="HAMP domain-like"/>
    <property type="match status" value="1"/>
</dbReference>
<evidence type="ECO:0000256" key="11">
    <source>
        <dbReference type="ARBA" id="ARBA00022989"/>
    </source>
</evidence>
<dbReference type="Pfam" id="PF00512">
    <property type="entry name" value="HisKA"/>
    <property type="match status" value="1"/>
</dbReference>
<keyword evidence="4" id="KW-1003">Cell membrane</keyword>
<evidence type="ECO:0000256" key="2">
    <source>
        <dbReference type="ARBA" id="ARBA00004651"/>
    </source>
</evidence>
<dbReference type="Gene3D" id="1.20.120.160">
    <property type="entry name" value="HPT domain"/>
    <property type="match status" value="1"/>
</dbReference>
<dbReference type="InterPro" id="IPR008207">
    <property type="entry name" value="Sig_transdc_His_kin_Hpt_dom"/>
</dbReference>
<dbReference type="CDD" id="cd16922">
    <property type="entry name" value="HATPase_EvgS-ArcB-TorS-like"/>
    <property type="match status" value="1"/>
</dbReference>
<dbReference type="InterPro" id="IPR003661">
    <property type="entry name" value="HisK_dim/P_dom"/>
</dbReference>
<dbReference type="InterPro" id="IPR003594">
    <property type="entry name" value="HATPase_dom"/>
</dbReference>
<dbReference type="Proteomes" id="UP000323258">
    <property type="component" value="Unassembled WGS sequence"/>
</dbReference>
<dbReference type="InterPro" id="IPR036890">
    <property type="entry name" value="HATPase_C_sf"/>
</dbReference>
<accession>A0A5D4H7X5</accession>
<feature type="domain" description="HAMP" evidence="20">
    <location>
        <begin position="63"/>
        <end position="116"/>
    </location>
</feature>
<evidence type="ECO:0000256" key="4">
    <source>
        <dbReference type="ARBA" id="ARBA00022475"/>
    </source>
</evidence>
<dbReference type="FunFam" id="1.10.287.130:FF:000002">
    <property type="entry name" value="Two-component osmosensing histidine kinase"/>
    <property type="match status" value="1"/>
</dbReference>
<dbReference type="InterPro" id="IPR011006">
    <property type="entry name" value="CheY-like_superfamily"/>
</dbReference>
<dbReference type="InterPro" id="IPR004358">
    <property type="entry name" value="Sig_transdc_His_kin-like_C"/>
</dbReference>
<evidence type="ECO:0000259" key="20">
    <source>
        <dbReference type="PROSITE" id="PS50885"/>
    </source>
</evidence>
<dbReference type="EMBL" id="VSZS01000036">
    <property type="protein sequence ID" value="TYR37191.1"/>
    <property type="molecule type" value="Genomic_DNA"/>
</dbReference>
<evidence type="ECO:0000256" key="12">
    <source>
        <dbReference type="ARBA" id="ARBA00023012"/>
    </source>
</evidence>
<dbReference type="EC" id="2.7.13.3" evidence="3"/>
<keyword evidence="16" id="KW-0175">Coiled coil</keyword>
<evidence type="ECO:0000259" key="21">
    <source>
        <dbReference type="PROSITE" id="PS50894"/>
    </source>
</evidence>
<organism evidence="22 23">
    <name type="scientific">Neoaquamicrobium microcysteis</name>
    <dbReference type="NCBI Taxonomy" id="2682781"/>
    <lineage>
        <taxon>Bacteria</taxon>
        <taxon>Pseudomonadati</taxon>
        <taxon>Pseudomonadota</taxon>
        <taxon>Alphaproteobacteria</taxon>
        <taxon>Hyphomicrobiales</taxon>
        <taxon>Phyllobacteriaceae</taxon>
        <taxon>Neoaquamicrobium</taxon>
    </lineage>
</organism>
<dbReference type="PROSITE" id="PS50110">
    <property type="entry name" value="RESPONSE_REGULATORY"/>
    <property type="match status" value="1"/>
</dbReference>
<dbReference type="SMART" id="SM00448">
    <property type="entry name" value="REC"/>
    <property type="match status" value="1"/>
</dbReference>
<dbReference type="Gene3D" id="3.30.565.10">
    <property type="entry name" value="Histidine kinase-like ATPase, C-terminal domain"/>
    <property type="match status" value="1"/>
</dbReference>
<evidence type="ECO:0000313" key="23">
    <source>
        <dbReference type="Proteomes" id="UP000323258"/>
    </source>
</evidence>
<evidence type="ECO:0000256" key="5">
    <source>
        <dbReference type="ARBA" id="ARBA00022553"/>
    </source>
</evidence>
<keyword evidence="12" id="KW-0902">Two-component regulatory system</keyword>
<dbReference type="PANTHER" id="PTHR45339:SF1">
    <property type="entry name" value="HYBRID SIGNAL TRANSDUCTION HISTIDINE KINASE J"/>
    <property type="match status" value="1"/>
</dbReference>
<keyword evidence="8" id="KW-0547">Nucleotide-binding</keyword>
<dbReference type="Pfam" id="PF02518">
    <property type="entry name" value="HATPase_c"/>
    <property type="match status" value="1"/>
</dbReference>
<evidence type="ECO:0000256" key="10">
    <source>
        <dbReference type="ARBA" id="ARBA00022840"/>
    </source>
</evidence>
<protein>
    <recommendedName>
        <fullName evidence="3">histidine kinase</fullName>
        <ecNumber evidence="3">2.7.13.3</ecNumber>
    </recommendedName>
</protein>
<dbReference type="InterPro" id="IPR005467">
    <property type="entry name" value="His_kinase_dom"/>
</dbReference>
<evidence type="ECO:0000313" key="22">
    <source>
        <dbReference type="EMBL" id="TYR37191.1"/>
    </source>
</evidence>
<dbReference type="Pfam" id="PF00072">
    <property type="entry name" value="Response_reg"/>
    <property type="match status" value="1"/>
</dbReference>
<keyword evidence="13 17" id="KW-0472">Membrane</keyword>
<dbReference type="InterPro" id="IPR003660">
    <property type="entry name" value="HAMP_dom"/>
</dbReference>
<feature type="modified residue" description="Phosphohistidine" evidence="14">
    <location>
        <position position="716"/>
    </location>
</feature>
<keyword evidence="9" id="KW-0418">Kinase</keyword>
<evidence type="ECO:0000256" key="8">
    <source>
        <dbReference type="ARBA" id="ARBA00022741"/>
    </source>
</evidence>
<dbReference type="GO" id="GO:0005524">
    <property type="term" value="F:ATP binding"/>
    <property type="evidence" value="ECO:0007669"/>
    <property type="project" value="UniProtKB-KW"/>
</dbReference>
<evidence type="ECO:0000256" key="9">
    <source>
        <dbReference type="ARBA" id="ARBA00022777"/>
    </source>
</evidence>
<evidence type="ECO:0000259" key="19">
    <source>
        <dbReference type="PROSITE" id="PS50110"/>
    </source>
</evidence>
<dbReference type="SUPFAM" id="SSF52172">
    <property type="entry name" value="CheY-like"/>
    <property type="match status" value="1"/>
</dbReference>
<keyword evidence="10" id="KW-0067">ATP-binding</keyword>
<keyword evidence="7 17" id="KW-0812">Transmembrane</keyword>
<dbReference type="CDD" id="cd06225">
    <property type="entry name" value="HAMP"/>
    <property type="match status" value="1"/>
</dbReference>
<dbReference type="CDD" id="cd17546">
    <property type="entry name" value="REC_hyHK_CKI1_RcsC-like"/>
    <property type="match status" value="1"/>
</dbReference>
<gene>
    <name evidence="22" type="ORF">FY036_00155</name>
</gene>
<evidence type="ECO:0000256" key="14">
    <source>
        <dbReference type="PROSITE-ProRule" id="PRU00110"/>
    </source>
</evidence>
<dbReference type="Pfam" id="PF01627">
    <property type="entry name" value="Hpt"/>
    <property type="match status" value="1"/>
</dbReference>
<dbReference type="InterPro" id="IPR036641">
    <property type="entry name" value="HPT_dom_sf"/>
</dbReference>
<dbReference type="SUPFAM" id="SSF47384">
    <property type="entry name" value="Homodimeric domain of signal transducing histidine kinase"/>
    <property type="match status" value="1"/>
</dbReference>
<dbReference type="SUPFAM" id="SSF47226">
    <property type="entry name" value="Histidine-containing phosphotransfer domain, HPT domain"/>
    <property type="match status" value="1"/>
</dbReference>
<dbReference type="SMART" id="SM00387">
    <property type="entry name" value="HATPase_c"/>
    <property type="match status" value="1"/>
</dbReference>
<dbReference type="SMART" id="SM00304">
    <property type="entry name" value="HAMP"/>
    <property type="match status" value="1"/>
</dbReference>
<feature type="domain" description="HPt" evidence="21">
    <location>
        <begin position="677"/>
        <end position="777"/>
    </location>
</feature>
<name>A0A5D4H7X5_9HYPH</name>
<reference evidence="22 23" key="1">
    <citation type="submission" date="2019-08" db="EMBL/GenBank/DDBJ databases">
        <authorList>
            <person name="Seo Y.L."/>
        </authorList>
    </citation>
    <scope>NUCLEOTIDE SEQUENCE [LARGE SCALE GENOMIC DNA]</scope>
    <source>
        <strain evidence="22 23">MaA-C15</strain>
    </source>
</reference>
<feature type="domain" description="Histidine kinase" evidence="18">
    <location>
        <begin position="156"/>
        <end position="377"/>
    </location>
</feature>
<dbReference type="PROSITE" id="PS50885">
    <property type="entry name" value="HAMP"/>
    <property type="match status" value="1"/>
</dbReference>
<sequence>MFTAEMISVQEGIVRGGEQVGTLELHAEIGWIRAEYMERFLQAMAIAAVVLALTGLVAWHLIRQLVSPLGQLATTLSAIGAGSELSLRLNTTRNDEVGILIGAFNIMLGKLGERDRKLRELNDSLEETVKLRTAQLQNAKEEAERANQAKSDFLATMSHEIRTPMNSMMVMAEMLAGAQLTPKQLRFAEIIKRSGHGLLNIINDILDLSKIEAGSLQLESIPFCLETIVEDVASLFAEKARGKGLSIATHVPHDLPTELAGDPTRIGQIVTNLVNNALKFTESGGVDIEVSARQAARGRLAVEIAVRDSGIGMAPEALARVFERFTQADQSTTRKYGGTGLGLSITKRLVEAMDGTITVESVEGHGSIFRVALELQILASAPPTVDISKTRIMLAIADGRTLRAARGAFAARGADIVTEARAQDIDLVVADLAGFASLQPALDQYAPRILLRSIGSLAGLEAAPEWRNAPQIDLPLRSRDVDRIASCLAMSDFSSLRDDVDADNRTATLPSFTGLKILAVDDNAVNREVLIEALASLGVTPTIADSGVAAIERAEQDAFDVIFMDCSMPGMDGFEATRCIRDLEREKMRTPAQIVALTAHVTGPESQRWRSASMDGYVAKPFTLAQLARALAQTKDAIDQPATAPASLGGAQAMAWRDVPLLSRDTLAMFATLGQGGQSIASRVFGLFASNAPQAVAELRAAIDTKRADETAKLAHALKSMCSSAGAARCRAICQMLEDEVGADHIRGQALCGELERALADTMSAMDGSSLTDERRYAAGSA</sequence>
<feature type="domain" description="Response regulatory" evidence="19">
    <location>
        <begin position="516"/>
        <end position="635"/>
    </location>
</feature>
<evidence type="ECO:0000256" key="3">
    <source>
        <dbReference type="ARBA" id="ARBA00012438"/>
    </source>
</evidence>
<proteinExistence type="predicted"/>
<feature type="coiled-coil region" evidence="16">
    <location>
        <begin position="122"/>
        <end position="156"/>
    </location>
</feature>
<dbReference type="PANTHER" id="PTHR45339">
    <property type="entry name" value="HYBRID SIGNAL TRANSDUCTION HISTIDINE KINASE J"/>
    <property type="match status" value="1"/>
</dbReference>
<evidence type="ECO:0000256" key="13">
    <source>
        <dbReference type="ARBA" id="ARBA00023136"/>
    </source>
</evidence>